<organism evidence="1 2">
    <name type="scientific">Robertmurraya mangrovi</name>
    <dbReference type="NCBI Taxonomy" id="3098077"/>
    <lineage>
        <taxon>Bacteria</taxon>
        <taxon>Bacillati</taxon>
        <taxon>Bacillota</taxon>
        <taxon>Bacilli</taxon>
        <taxon>Bacillales</taxon>
        <taxon>Bacillaceae</taxon>
        <taxon>Robertmurraya</taxon>
    </lineage>
</organism>
<geneLocation type="plasmid" evidence="1">
    <name>unnamed</name>
</geneLocation>
<name>A0ABU5IUR5_9BACI</name>
<gene>
    <name evidence="1" type="ORF">SM124_03940</name>
</gene>
<evidence type="ECO:0000313" key="1">
    <source>
        <dbReference type="EMBL" id="MDZ5470898.1"/>
    </source>
</evidence>
<keyword evidence="2" id="KW-1185">Reference proteome</keyword>
<keyword evidence="1" id="KW-0614">Plasmid</keyword>
<proteinExistence type="predicted"/>
<reference evidence="1 2" key="1">
    <citation type="submission" date="2023-11" db="EMBL/GenBank/DDBJ databases">
        <title>Bacillus jintuensis, isolated from a mudflat on the Beibu Gulf coast.</title>
        <authorList>
            <person name="Li M."/>
        </authorList>
    </citation>
    <scope>NUCLEOTIDE SEQUENCE [LARGE SCALE GENOMIC DNA]</scope>
    <source>
        <strain evidence="1 2">31A1R</strain>
        <plasmid evidence="1">unnamed</plasmid>
    </source>
</reference>
<dbReference type="Proteomes" id="UP001290455">
    <property type="component" value="Unassembled WGS sequence"/>
</dbReference>
<dbReference type="EMBL" id="JAXOFX010000002">
    <property type="protein sequence ID" value="MDZ5470898.1"/>
    <property type="molecule type" value="Genomic_DNA"/>
</dbReference>
<dbReference type="RefSeq" id="WP_322445438.1">
    <property type="nucleotide sequence ID" value="NZ_JAXOFX010000002.1"/>
</dbReference>
<accession>A0ABU5IUR5</accession>
<comment type="caution">
    <text evidence="1">The sequence shown here is derived from an EMBL/GenBank/DDBJ whole genome shotgun (WGS) entry which is preliminary data.</text>
</comment>
<evidence type="ECO:0000313" key="2">
    <source>
        <dbReference type="Proteomes" id="UP001290455"/>
    </source>
</evidence>
<dbReference type="InterPro" id="IPR012655">
    <property type="entry name" value="YrzI"/>
</dbReference>
<protein>
    <submittedName>
        <fullName evidence="1">YrzI family small protein</fullName>
    </submittedName>
</protein>
<dbReference type="Pfam" id="PF09501">
    <property type="entry name" value="Bac_small_YrzI"/>
    <property type="match status" value="1"/>
</dbReference>
<sequence length="46" mass="5391">MTLNILFFSVSINKRKITGEDALRQEKARKVYSDNKAQQVVIHRMI</sequence>